<name>A0ABS1KT51_9BACT</name>
<dbReference type="InterPro" id="IPR025877">
    <property type="entry name" value="MobA-like_NTP_Trfase"/>
</dbReference>
<protein>
    <submittedName>
        <fullName evidence="2">Nucleotidyltransferase family protein</fullName>
    </submittedName>
</protein>
<comment type="caution">
    <text evidence="2">The sequence shown here is derived from an EMBL/GenBank/DDBJ whole genome shotgun (WGS) entry which is preliminary data.</text>
</comment>
<sequence>MPLKIGVVVLAAGASTRMGRSKQLLTIEAMPLLARTAKIALASEADEVTVVLGANTPAHREVLTALPVSIVENKYWEAGMGSSIKAGLQQILHTWPYIDAVLFMVCDQPEVTTHHLNDLINHYRDSNSAVVASFYSGSAGVPALFGKVLFDDLLKIEDREGAKKIIQQNANQLATIDFPEGAVDLDTPADVQKFESKK</sequence>
<feature type="domain" description="MobA-like NTP transferase" evidence="1">
    <location>
        <begin position="7"/>
        <end position="169"/>
    </location>
</feature>
<dbReference type="Gene3D" id="3.90.550.10">
    <property type="entry name" value="Spore Coat Polysaccharide Biosynthesis Protein SpsA, Chain A"/>
    <property type="match status" value="1"/>
</dbReference>
<dbReference type="PANTHER" id="PTHR43777:SF1">
    <property type="entry name" value="MOLYBDENUM COFACTOR CYTIDYLYLTRANSFERASE"/>
    <property type="match status" value="1"/>
</dbReference>
<dbReference type="Pfam" id="PF12804">
    <property type="entry name" value="NTP_transf_3"/>
    <property type="match status" value="1"/>
</dbReference>
<dbReference type="SUPFAM" id="SSF53448">
    <property type="entry name" value="Nucleotide-diphospho-sugar transferases"/>
    <property type="match status" value="1"/>
</dbReference>
<accession>A0ABS1KT51</accession>
<organism evidence="2 3">
    <name type="scientific">Chryseolinea lacunae</name>
    <dbReference type="NCBI Taxonomy" id="2801331"/>
    <lineage>
        <taxon>Bacteria</taxon>
        <taxon>Pseudomonadati</taxon>
        <taxon>Bacteroidota</taxon>
        <taxon>Cytophagia</taxon>
        <taxon>Cytophagales</taxon>
        <taxon>Fulvivirgaceae</taxon>
        <taxon>Chryseolinea</taxon>
    </lineage>
</organism>
<keyword evidence="3" id="KW-1185">Reference proteome</keyword>
<evidence type="ECO:0000313" key="3">
    <source>
        <dbReference type="Proteomes" id="UP000613030"/>
    </source>
</evidence>
<dbReference type="Proteomes" id="UP000613030">
    <property type="component" value="Unassembled WGS sequence"/>
</dbReference>
<dbReference type="CDD" id="cd04182">
    <property type="entry name" value="GT_2_like_f"/>
    <property type="match status" value="1"/>
</dbReference>
<evidence type="ECO:0000259" key="1">
    <source>
        <dbReference type="Pfam" id="PF12804"/>
    </source>
</evidence>
<reference evidence="2 3" key="1">
    <citation type="submission" date="2021-01" db="EMBL/GenBank/DDBJ databases">
        <title>Chryseolinea sp. Jin1 Genome sequencing and assembly.</title>
        <authorList>
            <person name="Kim I."/>
        </authorList>
    </citation>
    <scope>NUCLEOTIDE SEQUENCE [LARGE SCALE GENOMIC DNA]</scope>
    <source>
        <strain evidence="2 3">Jin1</strain>
    </source>
</reference>
<evidence type="ECO:0000313" key="2">
    <source>
        <dbReference type="EMBL" id="MBL0742392.1"/>
    </source>
</evidence>
<dbReference type="EMBL" id="JAERRB010000004">
    <property type="protein sequence ID" value="MBL0742392.1"/>
    <property type="molecule type" value="Genomic_DNA"/>
</dbReference>
<gene>
    <name evidence="2" type="ORF">JI741_14290</name>
</gene>
<proteinExistence type="predicted"/>
<dbReference type="RefSeq" id="WP_202010582.1">
    <property type="nucleotide sequence ID" value="NZ_JAERRB010000004.1"/>
</dbReference>
<dbReference type="InterPro" id="IPR029044">
    <property type="entry name" value="Nucleotide-diphossugar_trans"/>
</dbReference>
<dbReference type="PANTHER" id="PTHR43777">
    <property type="entry name" value="MOLYBDENUM COFACTOR CYTIDYLYLTRANSFERASE"/>
    <property type="match status" value="1"/>
</dbReference>